<reference evidence="7 8" key="1">
    <citation type="journal article" date="2023" name="Commun. Biol.">
        <title>Reorganization of the ancestral sex-determining regions during the evolution of trioecy in Pleodorina starrii.</title>
        <authorList>
            <person name="Takahashi K."/>
            <person name="Suzuki S."/>
            <person name="Kawai-Toyooka H."/>
            <person name="Yamamoto K."/>
            <person name="Hamaji T."/>
            <person name="Ootsuki R."/>
            <person name="Yamaguchi H."/>
            <person name="Kawachi M."/>
            <person name="Higashiyama T."/>
            <person name="Nozaki H."/>
        </authorList>
    </citation>
    <scope>NUCLEOTIDE SEQUENCE [LARGE SCALE GENOMIC DNA]</scope>
    <source>
        <strain evidence="7 8">NIES-4479</strain>
    </source>
</reference>
<dbReference type="GO" id="GO:0046872">
    <property type="term" value="F:metal ion binding"/>
    <property type="evidence" value="ECO:0007669"/>
    <property type="project" value="UniProtKB-KW"/>
</dbReference>
<evidence type="ECO:0000313" key="8">
    <source>
        <dbReference type="Proteomes" id="UP001165080"/>
    </source>
</evidence>
<dbReference type="PANTHER" id="PTHR12103">
    <property type="entry name" value="5'-NUCLEOTIDASE DOMAIN-CONTAINING"/>
    <property type="match status" value="1"/>
</dbReference>
<dbReference type="PANTHER" id="PTHR12103:SF15">
    <property type="entry name" value="CYTOSOLIC PURINE 5'-NUCLEOTIDASE"/>
    <property type="match status" value="1"/>
</dbReference>
<feature type="compositionally biased region" description="Polar residues" evidence="6">
    <location>
        <begin position="1"/>
        <end position="17"/>
    </location>
</feature>
<gene>
    <name evidence="7" type="primary">PLEST000767</name>
    <name evidence="7" type="ORF">PLESTB_000071700</name>
</gene>
<comment type="similarity">
    <text evidence="1">Belongs to the 5'(3')-deoxyribonucleotidase family.</text>
</comment>
<sequence length="697" mass="76981">MISWSTNPAAANSQTVPKMSGQLAGRVWRQSRRLSHLQPLGLSTSLACSSEARRWFQPVSCYNSTNGAATTSTSSSSNPQDAVGYQQPASSSGPATATTATSAREAPQRHISATKGYGSHPPPRRGSVPLWTDDPIPPLPRLPVQRRIFCNRALNMKQIKAIGYDMDYTLAQYKPDTFEGLAHKETVSKLIEVFRYPEELRRLDFQWDYMTKGLIIDKERGSMLKVDRHNYVKVAYHGFKELPAEVRKTVYNGHHSSGAAGAGVFDEAGGYAMVDTLFSLAEAYLYMQLVEMKDQDRHDVLRRKSYKDLYRDLRTAVDMCHRDGSLKRAVAANPEQFIHRDEHLVHVLETHRASGRAVFLATNSLFDYTNVVMNFLISGKTGSQKTSDWLQYFDVVMVGCAKPSFFQHRAPLFSVDVNTGMLKNTDNGAPIIPIDEQDMAVESTAATALMQQPTTSGSGSGSATNGTGTAAGAGASSRVGLGVGGGGGNVFQGGWYMDLHKMLGVTEGSQVLYVGDHIYGDIVKSKKDIGWRTMLVVPELELELDKLARSTKMQEELRQLRQLRDEYDDRIQRLRWSIRGGPGPGAGGAEDLVYSDALQLLEAAEADRAQLKARHSALLRSHHRQFHPIWGQLMKTGHQNSRFAHQIERYACLYTSHINNLAFISPEKSFMGRMDLMAHEWDTDGDAAAAAMGAAGN</sequence>
<organism evidence="7 8">
    <name type="scientific">Pleodorina starrii</name>
    <dbReference type="NCBI Taxonomy" id="330485"/>
    <lineage>
        <taxon>Eukaryota</taxon>
        <taxon>Viridiplantae</taxon>
        <taxon>Chlorophyta</taxon>
        <taxon>core chlorophytes</taxon>
        <taxon>Chlorophyceae</taxon>
        <taxon>CS clade</taxon>
        <taxon>Chlamydomonadales</taxon>
        <taxon>Volvocaceae</taxon>
        <taxon>Pleodorina</taxon>
    </lineage>
</organism>
<feature type="compositionally biased region" description="Low complexity" evidence="6">
    <location>
        <begin position="66"/>
        <end position="78"/>
    </location>
</feature>
<evidence type="ECO:0008006" key="9">
    <source>
        <dbReference type="Google" id="ProtNLM"/>
    </source>
</evidence>
<keyword evidence="5" id="KW-0175">Coiled coil</keyword>
<evidence type="ECO:0000256" key="3">
    <source>
        <dbReference type="ARBA" id="ARBA00022801"/>
    </source>
</evidence>
<comment type="caution">
    <text evidence="7">The sequence shown here is derived from an EMBL/GenBank/DDBJ whole genome shotgun (WGS) entry which is preliminary data.</text>
</comment>
<feature type="coiled-coil region" evidence="5">
    <location>
        <begin position="550"/>
        <end position="621"/>
    </location>
</feature>
<dbReference type="Pfam" id="PF05761">
    <property type="entry name" value="5_nucleotid"/>
    <property type="match status" value="1"/>
</dbReference>
<name>A0A9W6BAR8_9CHLO</name>
<keyword evidence="4" id="KW-0460">Magnesium</keyword>
<keyword evidence="8" id="KW-1185">Reference proteome</keyword>
<dbReference type="SUPFAM" id="SSF56784">
    <property type="entry name" value="HAD-like"/>
    <property type="match status" value="1"/>
</dbReference>
<feature type="compositionally biased region" description="Low complexity" evidence="6">
    <location>
        <begin position="454"/>
        <end position="471"/>
    </location>
</feature>
<dbReference type="NCBIfam" id="TIGR02244">
    <property type="entry name" value="HAD-IG-Ncltidse"/>
    <property type="match status" value="1"/>
</dbReference>
<evidence type="ECO:0000256" key="6">
    <source>
        <dbReference type="SAM" id="MobiDB-lite"/>
    </source>
</evidence>
<dbReference type="AlphaFoldDB" id="A0A9W6BAR8"/>
<evidence type="ECO:0000313" key="7">
    <source>
        <dbReference type="EMBL" id="GLC48217.1"/>
    </source>
</evidence>
<dbReference type="InterPro" id="IPR036412">
    <property type="entry name" value="HAD-like_sf"/>
</dbReference>
<feature type="region of interest" description="Disordered" evidence="6">
    <location>
        <begin position="451"/>
        <end position="471"/>
    </location>
</feature>
<dbReference type="InterPro" id="IPR023214">
    <property type="entry name" value="HAD_sf"/>
</dbReference>
<feature type="region of interest" description="Disordered" evidence="6">
    <location>
        <begin position="1"/>
        <end position="24"/>
    </location>
</feature>
<keyword evidence="2" id="KW-0479">Metal-binding</keyword>
<accession>A0A9W6BAR8</accession>
<proteinExistence type="inferred from homology"/>
<feature type="compositionally biased region" description="Low complexity" evidence="6">
    <location>
        <begin position="88"/>
        <end position="103"/>
    </location>
</feature>
<feature type="region of interest" description="Disordered" evidence="6">
    <location>
        <begin position="66"/>
        <end position="129"/>
    </location>
</feature>
<dbReference type="EMBL" id="BRXU01000001">
    <property type="protein sequence ID" value="GLC48217.1"/>
    <property type="molecule type" value="Genomic_DNA"/>
</dbReference>
<dbReference type="Proteomes" id="UP001165080">
    <property type="component" value="Unassembled WGS sequence"/>
</dbReference>
<protein>
    <recommendedName>
        <fullName evidence="9">5'-nucleotidase</fullName>
    </recommendedName>
</protein>
<evidence type="ECO:0000256" key="5">
    <source>
        <dbReference type="SAM" id="Coils"/>
    </source>
</evidence>
<evidence type="ECO:0000256" key="4">
    <source>
        <dbReference type="ARBA" id="ARBA00022842"/>
    </source>
</evidence>
<keyword evidence="3" id="KW-0378">Hydrolase</keyword>
<dbReference type="GO" id="GO:0008253">
    <property type="term" value="F:5'-nucleotidase activity"/>
    <property type="evidence" value="ECO:0007669"/>
    <property type="project" value="TreeGrafter"/>
</dbReference>
<dbReference type="InterPro" id="IPR008380">
    <property type="entry name" value="HAD-SF_hydro_IG_5-nucl"/>
</dbReference>
<evidence type="ECO:0000256" key="1">
    <source>
        <dbReference type="ARBA" id="ARBA00009589"/>
    </source>
</evidence>
<dbReference type="Gene3D" id="3.40.50.1000">
    <property type="entry name" value="HAD superfamily/HAD-like"/>
    <property type="match status" value="1"/>
</dbReference>
<evidence type="ECO:0000256" key="2">
    <source>
        <dbReference type="ARBA" id="ARBA00022723"/>
    </source>
</evidence>